<keyword evidence="8 11" id="KW-0460">Magnesium</keyword>
<protein>
    <recommendedName>
        <fullName evidence="11 12">Galactokinase</fullName>
        <ecNumber evidence="11 12">2.7.1.6</ecNumber>
    </recommendedName>
    <alternativeName>
        <fullName evidence="11">Galactose kinase</fullName>
    </alternativeName>
</protein>
<evidence type="ECO:0000256" key="2">
    <source>
        <dbReference type="ARBA" id="ARBA00022490"/>
    </source>
</evidence>
<evidence type="ECO:0000256" key="7">
    <source>
        <dbReference type="ARBA" id="ARBA00022840"/>
    </source>
</evidence>
<dbReference type="PRINTS" id="PR00959">
    <property type="entry name" value="MEVGALKINASE"/>
</dbReference>
<dbReference type="SUPFAM" id="SSF54211">
    <property type="entry name" value="Ribosomal protein S5 domain 2-like"/>
    <property type="match status" value="1"/>
</dbReference>
<dbReference type="PANTHER" id="PTHR10457">
    <property type="entry name" value="MEVALONATE KINASE/GALACTOKINASE"/>
    <property type="match status" value="1"/>
</dbReference>
<feature type="site" description="Transition state stabilizer" evidence="11">
    <location>
        <position position="29"/>
    </location>
</feature>
<feature type="binding site" evidence="11">
    <location>
        <position position="69"/>
    </location>
    <ligand>
        <name>ATP</name>
        <dbReference type="ChEBI" id="CHEBI:30616"/>
    </ligand>
</feature>
<dbReference type="InterPro" id="IPR014721">
    <property type="entry name" value="Ribsml_uS5_D2-typ_fold_subgr"/>
</dbReference>
<dbReference type="InterPro" id="IPR013750">
    <property type="entry name" value="GHMP_kinase_C_dom"/>
</dbReference>
<dbReference type="Pfam" id="PF08544">
    <property type="entry name" value="GHMP_kinases_C"/>
    <property type="match status" value="1"/>
</dbReference>
<evidence type="ECO:0000313" key="17">
    <source>
        <dbReference type="Proteomes" id="UP001142372"/>
    </source>
</evidence>
<dbReference type="InterPro" id="IPR000705">
    <property type="entry name" value="Galactokinase"/>
</dbReference>
<comment type="subcellular location">
    <subcellularLocation>
        <location evidence="11">Cytoplasm</location>
    </subcellularLocation>
</comment>
<dbReference type="Gene3D" id="3.30.230.10">
    <property type="match status" value="1"/>
</dbReference>
<dbReference type="PIRSF" id="PIRSF000530">
    <property type="entry name" value="Galactokinase"/>
    <property type="match status" value="1"/>
</dbReference>
<reference evidence="16" key="2">
    <citation type="submission" date="2023-01" db="EMBL/GenBank/DDBJ databases">
        <authorList>
            <person name="Sun Q."/>
            <person name="Evtushenko L."/>
        </authorList>
    </citation>
    <scope>NUCLEOTIDE SEQUENCE</scope>
    <source>
        <strain evidence="16">VKM Ac-1401</strain>
    </source>
</reference>
<dbReference type="Gene3D" id="3.30.70.890">
    <property type="entry name" value="GHMP kinase, C-terminal domain"/>
    <property type="match status" value="1"/>
</dbReference>
<feature type="domain" description="GHMP kinase C-terminal" evidence="14">
    <location>
        <begin position="287"/>
        <end position="360"/>
    </location>
</feature>
<comment type="pathway">
    <text evidence="11">Carbohydrate metabolism; galactose metabolism.</text>
</comment>
<feature type="domain" description="Galactokinase N-terminal" evidence="15">
    <location>
        <begin position="11"/>
        <end position="57"/>
    </location>
</feature>
<dbReference type="PANTHER" id="PTHR10457:SF7">
    <property type="entry name" value="GALACTOKINASE-RELATED"/>
    <property type="match status" value="1"/>
</dbReference>
<keyword evidence="9 11" id="KW-0299">Galactose metabolism</keyword>
<evidence type="ECO:0000256" key="1">
    <source>
        <dbReference type="ARBA" id="ARBA00006566"/>
    </source>
</evidence>
<dbReference type="RefSeq" id="WP_271175598.1">
    <property type="nucleotide sequence ID" value="NZ_BAAAJO010000001.1"/>
</dbReference>
<dbReference type="Pfam" id="PF00288">
    <property type="entry name" value="GHMP_kinases_N"/>
    <property type="match status" value="1"/>
</dbReference>
<dbReference type="GO" id="GO:0000287">
    <property type="term" value="F:magnesium ion binding"/>
    <property type="evidence" value="ECO:0007669"/>
    <property type="project" value="UniProtKB-UniRule"/>
</dbReference>
<organism evidence="16 17">
    <name type="scientific">Leifsonia poae</name>
    <dbReference type="NCBI Taxonomy" id="110933"/>
    <lineage>
        <taxon>Bacteria</taxon>
        <taxon>Bacillati</taxon>
        <taxon>Actinomycetota</taxon>
        <taxon>Actinomycetes</taxon>
        <taxon>Micrococcales</taxon>
        <taxon>Microbacteriaceae</taxon>
        <taxon>Leifsonia</taxon>
    </lineage>
</organism>
<dbReference type="GO" id="GO:0005524">
    <property type="term" value="F:ATP binding"/>
    <property type="evidence" value="ECO:0007669"/>
    <property type="project" value="UniProtKB-UniRule"/>
</dbReference>
<dbReference type="EC" id="2.7.1.6" evidence="11 12"/>
<evidence type="ECO:0000256" key="11">
    <source>
        <dbReference type="HAMAP-Rule" id="MF_00246"/>
    </source>
</evidence>
<keyword evidence="2 11" id="KW-0963">Cytoplasm</keyword>
<dbReference type="PROSITE" id="PS00106">
    <property type="entry name" value="GALACTOKINASE"/>
    <property type="match status" value="1"/>
</dbReference>
<evidence type="ECO:0000259" key="13">
    <source>
        <dbReference type="Pfam" id="PF00288"/>
    </source>
</evidence>
<accession>A0A9W6H7N1</accession>
<keyword evidence="17" id="KW-1185">Reference proteome</keyword>
<evidence type="ECO:0000313" key="16">
    <source>
        <dbReference type="EMBL" id="GLJ74919.1"/>
    </source>
</evidence>
<evidence type="ECO:0000256" key="12">
    <source>
        <dbReference type="NCBIfam" id="TIGR00131"/>
    </source>
</evidence>
<dbReference type="PRINTS" id="PR00473">
    <property type="entry name" value="GALCTOKINASE"/>
</dbReference>
<keyword evidence="10 11" id="KW-0119">Carbohydrate metabolism</keyword>
<reference evidence="16" key="1">
    <citation type="journal article" date="2014" name="Int. J. Syst. Evol. Microbiol.">
        <title>Complete genome sequence of Corynebacterium casei LMG S-19264T (=DSM 44701T), isolated from a smear-ripened cheese.</title>
        <authorList>
            <consortium name="US DOE Joint Genome Institute (JGI-PGF)"/>
            <person name="Walter F."/>
            <person name="Albersmeier A."/>
            <person name="Kalinowski J."/>
            <person name="Ruckert C."/>
        </authorList>
    </citation>
    <scope>NUCLEOTIDE SEQUENCE</scope>
    <source>
        <strain evidence="16">VKM Ac-1401</strain>
    </source>
</reference>
<keyword evidence="6 11" id="KW-0418">Kinase</keyword>
<proteinExistence type="inferred from homology"/>
<feature type="active site" description="Proton acceptor" evidence="11">
    <location>
        <position position="176"/>
    </location>
</feature>
<dbReference type="Proteomes" id="UP001142372">
    <property type="component" value="Unassembled WGS sequence"/>
</dbReference>
<dbReference type="InterPro" id="IPR036554">
    <property type="entry name" value="GHMP_kinase_C_sf"/>
</dbReference>
<dbReference type="FunFam" id="3.30.70.890:FF:000001">
    <property type="entry name" value="Galactokinase"/>
    <property type="match status" value="1"/>
</dbReference>
<sequence>MTDLRQDTLAAFAEIFGRDADGLWSAPGRVNLIGEHTDYNEGFVLPFAINRRTVAALGLRDDRIARVGSSFADEVVEIDLDRIGPDTLGGWSGYPLGVAWALGQFGADLSAVPGFDILIDSNVPVGAGLSSSAAIEGAVALALNDVWQLGFDRRTLAAVGQRSENVVVGAPTGIMDQSASLLGQHDSAVFLDCRSLEAEIIPLGLEEAGLEIVIIDTGVEHAHATGGYAERRASCEAGARALGVESLRDVSVADLDRAREVLDDVTFRRVRHVVTENQRVLDTVRTLRESGPTAIGELLDASHRSMRDDFEISVPELDLAVETAQANGAIGARMTGGGFGGSAIALVPTDAVSRVFVALDGAFAEHGFGQPELFTVTPSEGAKREN</sequence>
<dbReference type="HAMAP" id="MF_00246">
    <property type="entry name" value="Galactokinase"/>
    <property type="match status" value="1"/>
</dbReference>
<keyword evidence="5 11" id="KW-0547">Nucleotide-binding</keyword>
<dbReference type="AlphaFoldDB" id="A0A9W6H7N1"/>
<dbReference type="InterPro" id="IPR006204">
    <property type="entry name" value="GHMP_kinase_N_dom"/>
</dbReference>
<name>A0A9W6H7N1_9MICO</name>
<evidence type="ECO:0000256" key="3">
    <source>
        <dbReference type="ARBA" id="ARBA00022679"/>
    </source>
</evidence>
<feature type="binding site" evidence="11">
    <location>
        <begin position="126"/>
        <end position="132"/>
    </location>
    <ligand>
        <name>ATP</name>
        <dbReference type="ChEBI" id="CHEBI:30616"/>
    </ligand>
</feature>
<feature type="binding site" evidence="11">
    <location>
        <position position="132"/>
    </location>
    <ligand>
        <name>Mg(2+)</name>
        <dbReference type="ChEBI" id="CHEBI:18420"/>
    </ligand>
</feature>
<dbReference type="Pfam" id="PF10509">
    <property type="entry name" value="GalKase_gal_bdg"/>
    <property type="match status" value="1"/>
</dbReference>
<dbReference type="InterPro" id="IPR006203">
    <property type="entry name" value="GHMP_knse_ATP-bd_CS"/>
</dbReference>
<comment type="similarity">
    <text evidence="1 11">Belongs to the GHMP kinase family. GalK subfamily.</text>
</comment>
<dbReference type="InterPro" id="IPR006206">
    <property type="entry name" value="Mevalonate/galactokinase"/>
</dbReference>
<keyword evidence="3 11" id="KW-0808">Transferase</keyword>
<evidence type="ECO:0000256" key="6">
    <source>
        <dbReference type="ARBA" id="ARBA00022777"/>
    </source>
</evidence>
<keyword evidence="4 11" id="KW-0479">Metal-binding</keyword>
<comment type="caution">
    <text evidence="16">The sequence shown here is derived from an EMBL/GenBank/DDBJ whole genome shotgun (WGS) entry which is preliminary data.</text>
</comment>
<evidence type="ECO:0000256" key="10">
    <source>
        <dbReference type="ARBA" id="ARBA00023277"/>
    </source>
</evidence>
<evidence type="ECO:0000259" key="15">
    <source>
        <dbReference type="Pfam" id="PF10509"/>
    </source>
</evidence>
<evidence type="ECO:0000256" key="8">
    <source>
        <dbReference type="ARBA" id="ARBA00022842"/>
    </source>
</evidence>
<dbReference type="NCBIfam" id="TIGR00131">
    <property type="entry name" value="gal_kin"/>
    <property type="match status" value="1"/>
</dbReference>
<feature type="binding site" evidence="11">
    <location>
        <begin position="35"/>
        <end position="38"/>
    </location>
    <ligand>
        <name>substrate</name>
    </ligand>
</feature>
<feature type="binding site" evidence="11">
    <location>
        <position position="228"/>
    </location>
    <ligand>
        <name>substrate</name>
    </ligand>
</feature>
<comment type="catalytic activity">
    <reaction evidence="11">
        <text>alpha-D-galactose + ATP = alpha-D-galactose 1-phosphate + ADP + H(+)</text>
        <dbReference type="Rhea" id="RHEA:13553"/>
        <dbReference type="ChEBI" id="CHEBI:15378"/>
        <dbReference type="ChEBI" id="CHEBI:28061"/>
        <dbReference type="ChEBI" id="CHEBI:30616"/>
        <dbReference type="ChEBI" id="CHEBI:58336"/>
        <dbReference type="ChEBI" id="CHEBI:456216"/>
        <dbReference type="EC" id="2.7.1.6"/>
    </reaction>
</comment>
<feature type="domain" description="GHMP kinase N-terminal" evidence="13">
    <location>
        <begin position="97"/>
        <end position="184"/>
    </location>
</feature>
<evidence type="ECO:0000259" key="14">
    <source>
        <dbReference type="Pfam" id="PF08544"/>
    </source>
</evidence>
<gene>
    <name evidence="11 16" type="primary">galK</name>
    <name evidence="16" type="ORF">GCM10017584_04920</name>
</gene>
<dbReference type="InterPro" id="IPR019539">
    <property type="entry name" value="GalKase_N"/>
</dbReference>
<dbReference type="GO" id="GO:0004335">
    <property type="term" value="F:galactokinase activity"/>
    <property type="evidence" value="ECO:0007669"/>
    <property type="project" value="UniProtKB-UniRule"/>
</dbReference>
<keyword evidence="7 11" id="KW-0067">ATP-binding</keyword>
<evidence type="ECO:0000256" key="4">
    <source>
        <dbReference type="ARBA" id="ARBA00022723"/>
    </source>
</evidence>
<comment type="function">
    <text evidence="11">Catalyzes the transfer of the gamma-phosphate of ATP to D-galactose to form alpha-D-galactose-1-phosphate (Gal-1-P).</text>
</comment>
<dbReference type="InterPro" id="IPR022963">
    <property type="entry name" value="Galactokinase_bac"/>
</dbReference>
<dbReference type="InterPro" id="IPR019741">
    <property type="entry name" value="Galactokinase_CS"/>
</dbReference>
<dbReference type="FunFam" id="3.30.230.10:FF:000017">
    <property type="entry name" value="Galactokinase"/>
    <property type="match status" value="1"/>
</dbReference>
<dbReference type="PROSITE" id="PS00627">
    <property type="entry name" value="GHMP_KINASES_ATP"/>
    <property type="match status" value="1"/>
</dbReference>
<dbReference type="GO" id="GO:0006012">
    <property type="term" value="P:galactose metabolic process"/>
    <property type="evidence" value="ECO:0007669"/>
    <property type="project" value="UniProtKB-UniRule"/>
</dbReference>
<dbReference type="SUPFAM" id="SSF55060">
    <property type="entry name" value="GHMP Kinase, C-terminal domain"/>
    <property type="match status" value="1"/>
</dbReference>
<dbReference type="InterPro" id="IPR020568">
    <property type="entry name" value="Ribosomal_Su5_D2-typ_SF"/>
</dbReference>
<dbReference type="GO" id="GO:0005829">
    <property type="term" value="C:cytosol"/>
    <property type="evidence" value="ECO:0007669"/>
    <property type="project" value="TreeGrafter"/>
</dbReference>
<evidence type="ECO:0000256" key="9">
    <source>
        <dbReference type="ARBA" id="ARBA00023144"/>
    </source>
</evidence>
<feature type="binding site" evidence="11">
    <location>
        <position position="164"/>
    </location>
    <ligand>
        <name>Mg(2+)</name>
        <dbReference type="ChEBI" id="CHEBI:18420"/>
    </ligand>
</feature>
<evidence type="ECO:0000256" key="5">
    <source>
        <dbReference type="ARBA" id="ARBA00022741"/>
    </source>
</evidence>
<dbReference type="EMBL" id="BSEN01000001">
    <property type="protein sequence ID" value="GLJ74919.1"/>
    <property type="molecule type" value="Genomic_DNA"/>
</dbReference>